<reference evidence="1 2" key="1">
    <citation type="journal article" date="2019" name="Emerg. Microbes Infect.">
        <title>Comprehensive subspecies identification of 175 nontuberculous mycobacteria species based on 7547 genomic profiles.</title>
        <authorList>
            <person name="Matsumoto Y."/>
            <person name="Kinjo T."/>
            <person name="Motooka D."/>
            <person name="Nabeya D."/>
            <person name="Jung N."/>
            <person name="Uechi K."/>
            <person name="Horii T."/>
            <person name="Iida T."/>
            <person name="Fujita J."/>
            <person name="Nakamura S."/>
        </authorList>
    </citation>
    <scope>NUCLEOTIDE SEQUENCE [LARGE SCALE GENOMIC DNA]</scope>
    <source>
        <strain evidence="1 2">JCM 30395</strain>
    </source>
</reference>
<evidence type="ECO:0000313" key="2">
    <source>
        <dbReference type="Proteomes" id="UP000466445"/>
    </source>
</evidence>
<accession>A0A7I7SV76</accession>
<gene>
    <name evidence="1" type="ORF">MSAR_40500</name>
</gene>
<dbReference type="AlphaFoldDB" id="A0A7I7SV76"/>
<name>A0A7I7SV76_9MYCO</name>
<sequence length="47" mass="5397">MSLVTYQLTDHVATITLNRPEARNAINGPLRREINAAWDRFRDEEAA</sequence>
<dbReference type="InterPro" id="IPR029045">
    <property type="entry name" value="ClpP/crotonase-like_dom_sf"/>
</dbReference>
<dbReference type="EMBL" id="AP022595">
    <property type="protein sequence ID" value="BBY60914.1"/>
    <property type="molecule type" value="Genomic_DNA"/>
</dbReference>
<evidence type="ECO:0000313" key="1">
    <source>
        <dbReference type="EMBL" id="BBY60914.1"/>
    </source>
</evidence>
<dbReference type="SUPFAM" id="SSF52096">
    <property type="entry name" value="ClpP/crotonase"/>
    <property type="match status" value="1"/>
</dbReference>
<dbReference type="KEGG" id="msar:MSAR_40500"/>
<dbReference type="Proteomes" id="UP000466445">
    <property type="component" value="Chromosome"/>
</dbReference>
<keyword evidence="2" id="KW-1185">Reference proteome</keyword>
<protein>
    <recommendedName>
        <fullName evidence="3">Enoyl-CoA hydratase</fullName>
    </recommendedName>
</protein>
<dbReference type="Gene3D" id="3.30.300.220">
    <property type="match status" value="1"/>
</dbReference>
<proteinExistence type="predicted"/>
<organism evidence="1 2">
    <name type="scientific">Mycolicibacterium sarraceniae</name>
    <dbReference type="NCBI Taxonomy" id="1534348"/>
    <lineage>
        <taxon>Bacteria</taxon>
        <taxon>Bacillati</taxon>
        <taxon>Actinomycetota</taxon>
        <taxon>Actinomycetes</taxon>
        <taxon>Mycobacteriales</taxon>
        <taxon>Mycobacteriaceae</taxon>
        <taxon>Mycolicibacterium</taxon>
    </lineage>
</organism>
<evidence type="ECO:0008006" key="3">
    <source>
        <dbReference type="Google" id="ProtNLM"/>
    </source>
</evidence>